<organism evidence="2 3">
    <name type="scientific">Pontibacter toksunensis</name>
    <dbReference type="NCBI Taxonomy" id="1332631"/>
    <lineage>
        <taxon>Bacteria</taxon>
        <taxon>Pseudomonadati</taxon>
        <taxon>Bacteroidota</taxon>
        <taxon>Cytophagia</taxon>
        <taxon>Cytophagales</taxon>
        <taxon>Hymenobacteraceae</taxon>
        <taxon>Pontibacter</taxon>
    </lineage>
</organism>
<feature type="signal peptide" evidence="1">
    <location>
        <begin position="1"/>
        <end position="26"/>
    </location>
</feature>
<evidence type="ECO:0000256" key="1">
    <source>
        <dbReference type="SAM" id="SignalP"/>
    </source>
</evidence>
<keyword evidence="3" id="KW-1185">Reference proteome</keyword>
<gene>
    <name evidence="2" type="ORF">ACFS7Z_18645</name>
</gene>
<dbReference type="PROSITE" id="PS51257">
    <property type="entry name" value="PROKAR_LIPOPROTEIN"/>
    <property type="match status" value="1"/>
</dbReference>
<dbReference type="RefSeq" id="WP_377487795.1">
    <property type="nucleotide sequence ID" value="NZ_JBHUOX010000016.1"/>
</dbReference>
<dbReference type="InterPro" id="IPR029475">
    <property type="entry name" value="DUF6807"/>
</dbReference>
<reference evidence="3" key="1">
    <citation type="journal article" date="2019" name="Int. J. Syst. Evol. Microbiol.">
        <title>The Global Catalogue of Microorganisms (GCM) 10K type strain sequencing project: providing services to taxonomists for standard genome sequencing and annotation.</title>
        <authorList>
            <consortium name="The Broad Institute Genomics Platform"/>
            <consortium name="The Broad Institute Genome Sequencing Center for Infectious Disease"/>
            <person name="Wu L."/>
            <person name="Ma J."/>
        </authorList>
    </citation>
    <scope>NUCLEOTIDE SEQUENCE [LARGE SCALE GENOMIC DNA]</scope>
    <source>
        <strain evidence="3">KCTC 23984</strain>
    </source>
</reference>
<dbReference type="Proteomes" id="UP001597641">
    <property type="component" value="Unassembled WGS sequence"/>
</dbReference>
<proteinExistence type="predicted"/>
<comment type="caution">
    <text evidence="2">The sequence shown here is derived from an EMBL/GenBank/DDBJ whole genome shotgun (WGS) entry which is preliminary data.</text>
</comment>
<accession>A0ABW6BZK1</accession>
<keyword evidence="1" id="KW-0732">Signal</keyword>
<feature type="chain" id="PRO_5046480535" evidence="1">
    <location>
        <begin position="27"/>
        <end position="356"/>
    </location>
</feature>
<evidence type="ECO:0000313" key="3">
    <source>
        <dbReference type="Proteomes" id="UP001597641"/>
    </source>
</evidence>
<dbReference type="EMBL" id="JBHUOX010000016">
    <property type="protein sequence ID" value="MFD3002397.1"/>
    <property type="molecule type" value="Genomic_DNA"/>
</dbReference>
<sequence length="356" mass="39639">MEKKWIMNLASLFLAIACTMMGGAFTATGQNKAKRFQLTEDKQGKRVDVVIDGKAFTSYIYPDEVKKPVLYPIRTSKGTTITRGWPLSPREGERVDHPHHVGLWFNYGDVNGYDFWNNSNDVGDHKGPFGTIRHRSVDKMTSGSDKAELEVSAEWQKPDGTAMLLEKTRYVFSGEGDTRVIDRITTLKALEEDVLFRDNKEGLIAIRLARALEHPSKSPEIFTDASGKATAVPQMKNEGITGLYQSSEGIKGDDVWGTRAGWVSVNGKIGQEPVTVVIMDNPQNIGYPTYWHARGYGLFAANPLGQEAMSNGAEELNFKLSAGESVTFRHRVVVHSGDNLTPEQVKARYQKYVPQH</sequence>
<name>A0ABW6BZK1_9BACT</name>
<dbReference type="Pfam" id="PF14100">
    <property type="entry name" value="DUF6807"/>
    <property type="match status" value="1"/>
</dbReference>
<evidence type="ECO:0000313" key="2">
    <source>
        <dbReference type="EMBL" id="MFD3002397.1"/>
    </source>
</evidence>
<protein>
    <submittedName>
        <fullName evidence="2">PmoA family protein</fullName>
    </submittedName>
</protein>